<dbReference type="AlphaFoldDB" id="A0A158DW96"/>
<comment type="caution">
    <text evidence="1">The sequence shown here is derived from an EMBL/GenBank/DDBJ whole genome shotgun (WGS) entry which is preliminary data.</text>
</comment>
<keyword evidence="2" id="KW-1185">Reference proteome</keyword>
<name>A0A158DW96_9BURK</name>
<sequence length="186" mass="19434">MSAFATLSFTFSIVRPSPAKSSVMSLPAPIAILPSVALTCPLLSTCAPSNATAPPGAAVIVASFDTFEPVAPSCLKRYLPARNASFEMPSVDATSDPTFTDAPRANTTPAGFTRNTCPLALSCPAMRLTSLPTTRLSSTACADGCEISTRSFPPIEKPFQFTMPFCEPCVIVIDVALGRLTVTLPA</sequence>
<dbReference type="Proteomes" id="UP000054596">
    <property type="component" value="Unassembled WGS sequence"/>
</dbReference>
<dbReference type="EMBL" id="FCOJ02000144">
    <property type="protein sequence ID" value="SAK98690.1"/>
    <property type="molecule type" value="Genomic_DNA"/>
</dbReference>
<evidence type="ECO:0000313" key="2">
    <source>
        <dbReference type="Proteomes" id="UP000054596"/>
    </source>
</evidence>
<gene>
    <name evidence="1" type="ORF">AWB82_07232</name>
</gene>
<protein>
    <submittedName>
        <fullName evidence="1">Uncharacterized protein</fullName>
    </submittedName>
</protein>
<proteinExistence type="predicted"/>
<accession>A0A158DW96</accession>
<evidence type="ECO:0000313" key="1">
    <source>
        <dbReference type="EMBL" id="SAK98690.1"/>
    </source>
</evidence>
<organism evidence="1 2">
    <name type="scientific">Caballeronia glebae</name>
    <dbReference type="NCBI Taxonomy" id="1777143"/>
    <lineage>
        <taxon>Bacteria</taxon>
        <taxon>Pseudomonadati</taxon>
        <taxon>Pseudomonadota</taxon>
        <taxon>Betaproteobacteria</taxon>
        <taxon>Burkholderiales</taxon>
        <taxon>Burkholderiaceae</taxon>
        <taxon>Caballeronia</taxon>
    </lineage>
</organism>
<reference evidence="1" key="1">
    <citation type="submission" date="2016-01" db="EMBL/GenBank/DDBJ databases">
        <authorList>
            <person name="Peeters C."/>
        </authorList>
    </citation>
    <scope>NUCLEOTIDE SEQUENCE [LARGE SCALE GENOMIC DNA]</scope>
    <source>
        <strain evidence="1">LMG 29325</strain>
    </source>
</reference>